<feature type="transmembrane region" description="Helical" evidence="8">
    <location>
        <begin position="51"/>
        <end position="74"/>
    </location>
</feature>
<reference evidence="9 10" key="1">
    <citation type="submission" date="2019-03" db="EMBL/GenBank/DDBJ databases">
        <title>San Antonio Military Medical Center submission to MRSN (WRAIR), pending publication.</title>
        <authorList>
            <person name="Blyth D.M."/>
            <person name="Mccarthy S.L."/>
            <person name="Schall S.E."/>
            <person name="Stam J.A."/>
            <person name="Ong A.C."/>
            <person name="Mcgann P.T."/>
        </authorList>
    </citation>
    <scope>NUCLEOTIDE SEQUENCE [LARGE SCALE GENOMIC DNA]</scope>
    <source>
        <strain evidence="9 10">MRSN571793</strain>
    </source>
</reference>
<feature type="transmembrane region" description="Helical" evidence="8">
    <location>
        <begin position="20"/>
        <end position="39"/>
    </location>
</feature>
<dbReference type="RefSeq" id="WP_134435312.1">
    <property type="nucleotide sequence ID" value="NZ_SOML01000001.1"/>
</dbReference>
<keyword evidence="7 8" id="KW-0472">Membrane</keyword>
<dbReference type="OrthoDB" id="678161at2"/>
<organism evidence="9 10">
    <name type="scientific">Dysgonomonas capnocytophagoides</name>
    <dbReference type="NCBI Taxonomy" id="45254"/>
    <lineage>
        <taxon>Bacteria</taxon>
        <taxon>Pseudomonadati</taxon>
        <taxon>Bacteroidota</taxon>
        <taxon>Bacteroidia</taxon>
        <taxon>Bacteroidales</taxon>
        <taxon>Dysgonomonadaceae</taxon>
        <taxon>Dysgonomonas</taxon>
    </lineage>
</organism>
<dbReference type="GO" id="GO:0008233">
    <property type="term" value="F:peptidase activity"/>
    <property type="evidence" value="ECO:0007669"/>
    <property type="project" value="UniProtKB-KW"/>
</dbReference>
<feature type="transmembrane region" description="Helical" evidence="8">
    <location>
        <begin position="100"/>
        <end position="121"/>
    </location>
</feature>
<comment type="caution">
    <text evidence="9">The sequence shown here is derived from an EMBL/GenBank/DDBJ whole genome shotgun (WGS) entry which is preliminary data.</text>
</comment>
<feature type="transmembrane region" description="Helical" evidence="8">
    <location>
        <begin position="128"/>
        <end position="153"/>
    </location>
</feature>
<sequence length="226" mass="27350">MGRVYSQIQYLLKKVEPIKGILYFLFLFLFFEFLWKLCVHEGDTESQLFVLGFDLTSSIYPVCAATARIVYWIIHDLFGFDSFNIKGLFIYFDNSLKMKIVWGCTGIKQMLLFSFILIFYWGPWRKKLYYIPLSVFILFIINILRLVVTAFIVKDGFPAWFIPVNESLTGVDWNGSQQMYWKFYIDWYHFFHDGFFKWIYYDGVMFLLWLCWQEKFNLPYQKIRES</sequence>
<dbReference type="GO" id="GO:0006508">
    <property type="term" value="P:proteolysis"/>
    <property type="evidence" value="ECO:0007669"/>
    <property type="project" value="UniProtKB-KW"/>
</dbReference>
<evidence type="ECO:0000256" key="3">
    <source>
        <dbReference type="ARBA" id="ARBA00022670"/>
    </source>
</evidence>
<evidence type="ECO:0000256" key="4">
    <source>
        <dbReference type="ARBA" id="ARBA00022692"/>
    </source>
</evidence>
<comment type="subcellular location">
    <subcellularLocation>
        <location evidence="1">Cell membrane</location>
        <topology evidence="1">Multi-pass membrane protein</topology>
    </subcellularLocation>
</comment>
<name>A0A4Y8LBP2_9BACT</name>
<keyword evidence="10" id="KW-1185">Reference proteome</keyword>
<feature type="transmembrane region" description="Helical" evidence="8">
    <location>
        <begin position="195"/>
        <end position="212"/>
    </location>
</feature>
<evidence type="ECO:0000256" key="6">
    <source>
        <dbReference type="ARBA" id="ARBA00022989"/>
    </source>
</evidence>
<dbReference type="Proteomes" id="UP000297861">
    <property type="component" value="Unassembled WGS sequence"/>
</dbReference>
<evidence type="ECO:0000256" key="5">
    <source>
        <dbReference type="ARBA" id="ARBA00022801"/>
    </source>
</evidence>
<dbReference type="NCBIfam" id="TIGR04178">
    <property type="entry name" value="exo_archaeo"/>
    <property type="match status" value="1"/>
</dbReference>
<dbReference type="GO" id="GO:0005886">
    <property type="term" value="C:plasma membrane"/>
    <property type="evidence" value="ECO:0007669"/>
    <property type="project" value="UniProtKB-SubCell"/>
</dbReference>
<dbReference type="InterPro" id="IPR019127">
    <property type="entry name" value="Exosortase"/>
</dbReference>
<keyword evidence="5" id="KW-0378">Hydrolase</keyword>
<evidence type="ECO:0000256" key="8">
    <source>
        <dbReference type="SAM" id="Phobius"/>
    </source>
</evidence>
<gene>
    <name evidence="9" type="ORF">E2605_01850</name>
</gene>
<evidence type="ECO:0000256" key="2">
    <source>
        <dbReference type="ARBA" id="ARBA00022475"/>
    </source>
</evidence>
<keyword evidence="4 8" id="KW-0812">Transmembrane</keyword>
<proteinExistence type="predicted"/>
<keyword evidence="2" id="KW-1003">Cell membrane</keyword>
<keyword evidence="6 8" id="KW-1133">Transmembrane helix</keyword>
<accession>A0A4Y8LBP2</accession>
<keyword evidence="3" id="KW-0645">Protease</keyword>
<evidence type="ECO:0000313" key="10">
    <source>
        <dbReference type="Proteomes" id="UP000297861"/>
    </source>
</evidence>
<dbReference type="AlphaFoldDB" id="A0A4Y8LBP2"/>
<dbReference type="EMBL" id="SOML01000001">
    <property type="protein sequence ID" value="TFD98852.1"/>
    <property type="molecule type" value="Genomic_DNA"/>
</dbReference>
<protein>
    <submittedName>
        <fullName evidence="9">Exosortase/archaeosortase family protein</fullName>
    </submittedName>
</protein>
<evidence type="ECO:0000256" key="1">
    <source>
        <dbReference type="ARBA" id="ARBA00004651"/>
    </source>
</evidence>
<evidence type="ECO:0000313" key="9">
    <source>
        <dbReference type="EMBL" id="TFD98852.1"/>
    </source>
</evidence>
<evidence type="ECO:0000256" key="7">
    <source>
        <dbReference type="ARBA" id="ARBA00023136"/>
    </source>
</evidence>
<dbReference type="Pfam" id="PF09721">
    <property type="entry name" value="Exosortase_EpsH"/>
    <property type="match status" value="1"/>
</dbReference>
<dbReference type="InterPro" id="IPR026392">
    <property type="entry name" value="Exo/Archaeosortase_dom"/>
</dbReference>